<keyword evidence="2" id="KW-1185">Reference proteome</keyword>
<reference evidence="1" key="1">
    <citation type="submission" date="2020-03" db="EMBL/GenBank/DDBJ databases">
        <title>Castanea mollissima Vanexum genome sequencing.</title>
        <authorList>
            <person name="Staton M."/>
        </authorList>
    </citation>
    <scope>NUCLEOTIDE SEQUENCE</scope>
    <source>
        <tissue evidence="1">Leaf</tissue>
    </source>
</reference>
<proteinExistence type="predicted"/>
<dbReference type="EMBL" id="JRKL02000152">
    <property type="protein sequence ID" value="KAF3974488.1"/>
    <property type="molecule type" value="Genomic_DNA"/>
</dbReference>
<organism evidence="1 2">
    <name type="scientific">Castanea mollissima</name>
    <name type="common">Chinese chestnut</name>
    <dbReference type="NCBI Taxonomy" id="60419"/>
    <lineage>
        <taxon>Eukaryota</taxon>
        <taxon>Viridiplantae</taxon>
        <taxon>Streptophyta</taxon>
        <taxon>Embryophyta</taxon>
        <taxon>Tracheophyta</taxon>
        <taxon>Spermatophyta</taxon>
        <taxon>Magnoliopsida</taxon>
        <taxon>eudicotyledons</taxon>
        <taxon>Gunneridae</taxon>
        <taxon>Pentapetalae</taxon>
        <taxon>rosids</taxon>
        <taxon>fabids</taxon>
        <taxon>Fagales</taxon>
        <taxon>Fagaceae</taxon>
        <taxon>Castanea</taxon>
    </lineage>
</organism>
<comment type="caution">
    <text evidence="1">The sequence shown here is derived from an EMBL/GenBank/DDBJ whole genome shotgun (WGS) entry which is preliminary data.</text>
</comment>
<evidence type="ECO:0000313" key="2">
    <source>
        <dbReference type="Proteomes" id="UP000737018"/>
    </source>
</evidence>
<accession>A0A8J4VWD2</accession>
<name>A0A8J4VWD2_9ROSI</name>
<evidence type="ECO:0000313" key="1">
    <source>
        <dbReference type="EMBL" id="KAF3974488.1"/>
    </source>
</evidence>
<protein>
    <submittedName>
        <fullName evidence="1">Uncharacterized protein</fullName>
    </submittedName>
</protein>
<sequence>MDPKISSRLLNQEDEYLFRFRQNHVEIEVNETGQECIELRQVKSYCVIKSEVNETGQECIELVVKKSENQIGTKLWLQKGPLVPSLSFLKEAIAANGVSRSTLTDQNSFDLSKQAESCKVWENVESDRCFGEYSWMGGSEHG</sequence>
<gene>
    <name evidence="1" type="ORF">CMV_002171</name>
</gene>
<dbReference type="AlphaFoldDB" id="A0A8J4VWD2"/>
<dbReference type="Proteomes" id="UP000737018">
    <property type="component" value="Unassembled WGS sequence"/>
</dbReference>